<comment type="caution">
    <text evidence="2">The sequence shown here is derived from an EMBL/GenBank/DDBJ whole genome shotgun (WGS) entry which is preliminary data.</text>
</comment>
<proteinExistence type="predicted"/>
<accession>A0A0D7K558</accession>
<dbReference type="PANTHER" id="PTHR37391:SF2">
    <property type="entry name" value="E3 UBIQUITIN-PROTEIN LIGASE"/>
    <property type="match status" value="1"/>
</dbReference>
<dbReference type="AlphaFoldDB" id="A0A0D7K558"/>
<sequence>MPIPFQTFDPDLFARAQPLLDDEWLARDPELAPVLPTVLARNVGQDWHKAGTFRHHLVGVTRSLTVWQQPRDVRLLGLLHSVYGNAFVDLVKFDPASERTRLRELVGESAEHLVYLFCTQSRTQFVQKVLGQGMEEDGSLLLDKDGTQHRLTPYEVAAFTIVSMADTIEQWFSWQDDIYSRFPHVQHRPQAVHWAASLWPGPMRPTGRMVHQINGLSKALKHPGLKDLLPTPPVFGHCNHHLSAANEAAAASLYWSVIQQDQPLVDLDVATGVLESAVRHNPWVGEPQMVLAQLYLSAGRHDDAKQAASSALHLFSAWGNSWDKRVQWDAWVAWTRILLQAAEGGPWPERLDKLNNVALRGAH</sequence>
<evidence type="ECO:0000259" key="1">
    <source>
        <dbReference type="Pfam" id="PF20680"/>
    </source>
</evidence>
<dbReference type="InterPro" id="IPR011990">
    <property type="entry name" value="TPR-like_helical_dom_sf"/>
</dbReference>
<dbReference type="Proteomes" id="UP000032566">
    <property type="component" value="Unassembled WGS sequence"/>
</dbReference>
<protein>
    <recommendedName>
        <fullName evidence="1">DUF6817 domain-containing protein</fullName>
    </recommendedName>
</protein>
<dbReference type="PATRIC" id="fig|80878.5.peg.3613"/>
<dbReference type="Pfam" id="PF20680">
    <property type="entry name" value="DUF6817"/>
    <property type="match status" value="1"/>
</dbReference>
<feature type="domain" description="DUF6817" evidence="1">
    <location>
        <begin position="40"/>
        <end position="122"/>
    </location>
</feature>
<name>A0A0D7K558_9BURK</name>
<gene>
    <name evidence="2" type="ORF">RP29_18250</name>
</gene>
<dbReference type="STRING" id="80878.RP29_18250"/>
<evidence type="ECO:0000313" key="3">
    <source>
        <dbReference type="Proteomes" id="UP000032566"/>
    </source>
</evidence>
<dbReference type="PANTHER" id="PTHR37391">
    <property type="entry name" value="E3 UBIQUITIN-PROTEIN LIGASE"/>
    <property type="match status" value="1"/>
</dbReference>
<dbReference type="OrthoDB" id="8812854at2"/>
<dbReference type="SUPFAM" id="SSF48452">
    <property type="entry name" value="TPR-like"/>
    <property type="match status" value="1"/>
</dbReference>
<dbReference type="EMBL" id="JXYQ01000072">
    <property type="protein sequence ID" value="KJA09107.1"/>
    <property type="molecule type" value="Genomic_DNA"/>
</dbReference>
<keyword evidence="3" id="KW-1185">Reference proteome</keyword>
<reference evidence="2 3" key="1">
    <citation type="submission" date="2014-12" db="EMBL/GenBank/DDBJ databases">
        <title>Isolation of bacteria from lake water.</title>
        <authorList>
            <person name="Sheng K.-Y."/>
            <person name="Chin P.-S."/>
            <person name="Chan K.-G."/>
            <person name="Tan G.S."/>
        </authorList>
    </citation>
    <scope>NUCLEOTIDE SEQUENCE [LARGE SCALE GENOMIC DNA]</scope>
    <source>
        <strain evidence="2 3">KY4</strain>
    </source>
</reference>
<organism evidence="2 3">
    <name type="scientific">Acidovorax temperans</name>
    <dbReference type="NCBI Taxonomy" id="80878"/>
    <lineage>
        <taxon>Bacteria</taxon>
        <taxon>Pseudomonadati</taxon>
        <taxon>Pseudomonadota</taxon>
        <taxon>Betaproteobacteria</taxon>
        <taxon>Burkholderiales</taxon>
        <taxon>Comamonadaceae</taxon>
        <taxon>Acidovorax</taxon>
    </lineage>
</organism>
<evidence type="ECO:0000313" key="2">
    <source>
        <dbReference type="EMBL" id="KJA09107.1"/>
    </source>
</evidence>
<dbReference type="InterPro" id="IPR049202">
    <property type="entry name" value="DUF6817"/>
</dbReference>
<dbReference type="RefSeq" id="WP_044402049.1">
    <property type="nucleotide sequence ID" value="NZ_JXYQ01000072.1"/>
</dbReference>